<dbReference type="SUPFAM" id="SSF55550">
    <property type="entry name" value="SH2 domain"/>
    <property type="match status" value="1"/>
</dbReference>
<evidence type="ECO:0000313" key="4">
    <source>
        <dbReference type="EMBL" id="KAK7929585.1"/>
    </source>
</evidence>
<dbReference type="PANTHER" id="PTHR10155">
    <property type="entry name" value="PHOSPHATIDYLINOSITOL 3-KINASE REGULATORY SUBUNIT"/>
    <property type="match status" value="1"/>
</dbReference>
<dbReference type="Proteomes" id="UP001460270">
    <property type="component" value="Unassembled WGS sequence"/>
</dbReference>
<reference evidence="5" key="1">
    <citation type="submission" date="2024-04" db="EMBL/GenBank/DDBJ databases">
        <title>Salinicola lusitanus LLJ914,a marine bacterium isolated from the Okinawa Trough.</title>
        <authorList>
            <person name="Li J."/>
        </authorList>
    </citation>
    <scope>NUCLEOTIDE SEQUENCE [LARGE SCALE GENOMIC DNA]</scope>
</reference>
<dbReference type="PANTHER" id="PTHR10155:SF4">
    <property type="entry name" value="SUPPRESSOR OF CYTOKINE SIGNALING 1"/>
    <property type="match status" value="1"/>
</dbReference>
<dbReference type="GO" id="GO:0046854">
    <property type="term" value="P:phosphatidylinositol phosphate biosynthetic process"/>
    <property type="evidence" value="ECO:0007669"/>
    <property type="project" value="TreeGrafter"/>
</dbReference>
<organism evidence="4 5">
    <name type="scientific">Mugilogobius chulae</name>
    <name type="common">yellowstripe goby</name>
    <dbReference type="NCBI Taxonomy" id="88201"/>
    <lineage>
        <taxon>Eukaryota</taxon>
        <taxon>Metazoa</taxon>
        <taxon>Chordata</taxon>
        <taxon>Craniata</taxon>
        <taxon>Vertebrata</taxon>
        <taxon>Euteleostomi</taxon>
        <taxon>Actinopterygii</taxon>
        <taxon>Neopterygii</taxon>
        <taxon>Teleostei</taxon>
        <taxon>Neoteleostei</taxon>
        <taxon>Acanthomorphata</taxon>
        <taxon>Gobiaria</taxon>
        <taxon>Gobiiformes</taxon>
        <taxon>Gobioidei</taxon>
        <taxon>Gobiidae</taxon>
        <taxon>Gobionellinae</taxon>
        <taxon>Mugilogobius</taxon>
    </lineage>
</organism>
<evidence type="ECO:0000259" key="3">
    <source>
        <dbReference type="PROSITE" id="PS50001"/>
    </source>
</evidence>
<dbReference type="AlphaFoldDB" id="A0AAW0PIT6"/>
<dbReference type="GO" id="GO:0005942">
    <property type="term" value="C:phosphatidylinositol 3-kinase complex"/>
    <property type="evidence" value="ECO:0007669"/>
    <property type="project" value="TreeGrafter"/>
</dbReference>
<gene>
    <name evidence="4" type="ORF">WMY93_005980</name>
</gene>
<dbReference type="GO" id="GO:0046935">
    <property type="term" value="F:1-phosphatidylinositol-3-kinase regulator activity"/>
    <property type="evidence" value="ECO:0007669"/>
    <property type="project" value="TreeGrafter"/>
</dbReference>
<keyword evidence="5" id="KW-1185">Reference proteome</keyword>
<accession>A0AAW0PIT6</accession>
<evidence type="ECO:0000313" key="5">
    <source>
        <dbReference type="Proteomes" id="UP001460270"/>
    </source>
</evidence>
<dbReference type="EMBL" id="JBBPFD010000004">
    <property type="protein sequence ID" value="KAK7929585.1"/>
    <property type="molecule type" value="Genomic_DNA"/>
</dbReference>
<evidence type="ECO:0000256" key="2">
    <source>
        <dbReference type="PROSITE-ProRule" id="PRU00191"/>
    </source>
</evidence>
<dbReference type="SMART" id="SM00252">
    <property type="entry name" value="SH2"/>
    <property type="match status" value="1"/>
</dbReference>
<dbReference type="Gene3D" id="3.30.505.10">
    <property type="entry name" value="SH2 domain"/>
    <property type="match status" value="1"/>
</dbReference>
<name>A0AAW0PIT6_9GOBI</name>
<dbReference type="InterPro" id="IPR000980">
    <property type="entry name" value="SH2"/>
</dbReference>
<dbReference type="Pfam" id="PF00017">
    <property type="entry name" value="SH2"/>
    <property type="match status" value="1"/>
</dbReference>
<proteinExistence type="predicted"/>
<feature type="domain" description="SH2" evidence="3">
    <location>
        <begin position="120"/>
        <end position="193"/>
    </location>
</feature>
<sequence>MFRSREEERVMRTIMVHSRMLTEDFVDCCKQDLGAQIEKTGTTLERRDGAEADLSEQLPDFSLELHKWKSERDSPEELSWRQALSEVDGDLFPTHLRPFSCPEQYRLVKQTYQQLQHSGYYWGALTMEEAPCHAVPRSPGTFLIRDSVQPDVFFTLSYRSEDGPTSVRVLLNKDLHFSLHGSHKTFPSLFALLTTTPGPPANCPARTGNSVPNG</sequence>
<comment type="caution">
    <text evidence="4">The sequence shown here is derived from an EMBL/GenBank/DDBJ whole genome shotgun (WGS) entry which is preliminary data.</text>
</comment>
<protein>
    <recommendedName>
        <fullName evidence="3">SH2 domain-containing protein</fullName>
    </recommendedName>
</protein>
<dbReference type="PROSITE" id="PS50001">
    <property type="entry name" value="SH2"/>
    <property type="match status" value="1"/>
</dbReference>
<keyword evidence="1 2" id="KW-0727">SH2 domain</keyword>
<dbReference type="InterPro" id="IPR036860">
    <property type="entry name" value="SH2_dom_sf"/>
</dbReference>
<evidence type="ECO:0000256" key="1">
    <source>
        <dbReference type="ARBA" id="ARBA00022999"/>
    </source>
</evidence>